<evidence type="ECO:0000256" key="1">
    <source>
        <dbReference type="ARBA" id="ARBA00010333"/>
    </source>
</evidence>
<evidence type="ECO:0000256" key="2">
    <source>
        <dbReference type="ARBA" id="ARBA00022729"/>
    </source>
</evidence>
<comment type="similarity">
    <text evidence="1">Belongs to the bacterial solute-binding protein 3 family.</text>
</comment>
<dbReference type="Gene3D" id="3.40.190.10">
    <property type="entry name" value="Periplasmic binding protein-like II"/>
    <property type="match status" value="2"/>
</dbReference>
<dbReference type="SMART" id="SM00062">
    <property type="entry name" value="PBPb"/>
    <property type="match status" value="1"/>
</dbReference>
<dbReference type="EMBL" id="MPJC01000004">
    <property type="protein sequence ID" value="OKA22523.1"/>
    <property type="molecule type" value="Genomic_DNA"/>
</dbReference>
<accession>A0A1Q4KLW4</accession>
<feature type="chain" id="PRO_5005805258" description="Solute-binding protein family 3/N-terminal domain-containing protein" evidence="3">
    <location>
        <begin position="27"/>
        <end position="265"/>
    </location>
</feature>
<reference evidence="5 8" key="2">
    <citation type="submission" date="2016-11" db="EMBL/GenBank/DDBJ databases">
        <title>Draft genome of Pseudomonas versuta A4R1.5.</title>
        <authorList>
            <person name="See-Too W.-S."/>
        </authorList>
    </citation>
    <scope>NUCLEOTIDE SEQUENCE [LARGE SCALE GENOMIC DNA]</scope>
    <source>
        <strain evidence="5 8">A4R1.5</strain>
    </source>
</reference>
<dbReference type="OrthoDB" id="7241844at2"/>
<protein>
    <recommendedName>
        <fullName evidence="4">Solute-binding protein family 3/N-terminal domain-containing protein</fullName>
    </recommendedName>
</protein>
<organism evidence="6 7">
    <name type="scientific">Pseudomonas versuta</name>
    <dbReference type="NCBI Taxonomy" id="1788301"/>
    <lineage>
        <taxon>Bacteria</taxon>
        <taxon>Pseudomonadati</taxon>
        <taxon>Pseudomonadota</taxon>
        <taxon>Gammaproteobacteria</taxon>
        <taxon>Pseudomonadales</taxon>
        <taxon>Pseudomonadaceae</taxon>
        <taxon>Pseudomonas</taxon>
    </lineage>
</organism>
<dbReference type="AlphaFoldDB" id="A0A0M5LVX7"/>
<dbReference type="RefSeq" id="WP_060693091.1">
    <property type="nucleotide sequence ID" value="NZ_CP012676.1"/>
</dbReference>
<keyword evidence="8" id="KW-1185">Reference proteome</keyword>
<evidence type="ECO:0000313" key="7">
    <source>
        <dbReference type="Proteomes" id="UP000185990"/>
    </source>
</evidence>
<evidence type="ECO:0000313" key="5">
    <source>
        <dbReference type="EMBL" id="OKA22523.1"/>
    </source>
</evidence>
<evidence type="ECO:0000313" key="8">
    <source>
        <dbReference type="Proteomes" id="UP000186677"/>
    </source>
</evidence>
<keyword evidence="2 3" id="KW-0732">Signal</keyword>
<dbReference type="CDD" id="cd13530">
    <property type="entry name" value="PBP2_peptides_like"/>
    <property type="match status" value="1"/>
</dbReference>
<name>A0A0M5LVX7_9PSED</name>
<feature type="domain" description="Solute-binding protein family 3/N-terminal" evidence="4">
    <location>
        <begin position="37"/>
        <end position="258"/>
    </location>
</feature>
<dbReference type="PANTHER" id="PTHR35936">
    <property type="entry name" value="MEMBRANE-BOUND LYTIC MUREIN TRANSGLYCOSYLASE F"/>
    <property type="match status" value="1"/>
</dbReference>
<gene>
    <name evidence="5" type="ORF">BOH73_08875</name>
    <name evidence="6" type="ORF">BOH74_05475</name>
</gene>
<evidence type="ECO:0000256" key="3">
    <source>
        <dbReference type="SAM" id="SignalP"/>
    </source>
</evidence>
<dbReference type="KEGG" id="ppsy:AOC04_10445"/>
<dbReference type="PANTHER" id="PTHR35936:SF38">
    <property type="entry name" value="GLUTAMINE-BINDING PERIPLASMIC PROTEIN"/>
    <property type="match status" value="1"/>
</dbReference>
<comment type="caution">
    <text evidence="6">The sequence shown here is derived from an EMBL/GenBank/DDBJ whole genome shotgun (WGS) entry which is preliminary data.</text>
</comment>
<dbReference type="SUPFAM" id="SSF53850">
    <property type="entry name" value="Periplasmic binding protein-like II"/>
    <property type="match status" value="1"/>
</dbReference>
<accession>A0A0M5LVX7</accession>
<feature type="signal peptide" evidence="3">
    <location>
        <begin position="1"/>
        <end position="26"/>
    </location>
</feature>
<dbReference type="EMBL" id="MPJD01000010">
    <property type="protein sequence ID" value="OKA27232.1"/>
    <property type="molecule type" value="Genomic_DNA"/>
</dbReference>
<proteinExistence type="inferred from homology"/>
<dbReference type="Proteomes" id="UP000186677">
    <property type="component" value="Unassembled WGS sequence"/>
</dbReference>
<dbReference type="Proteomes" id="UP000185990">
    <property type="component" value="Unassembled WGS sequence"/>
</dbReference>
<reference evidence="6 7" key="1">
    <citation type="submission" date="2016-11" db="EMBL/GenBank/DDBJ databases">
        <title>Draft genome of Pseudomonas versuta A4R1.12.</title>
        <authorList>
            <person name="See-Too W.-S."/>
        </authorList>
    </citation>
    <scope>NUCLEOTIDE SEQUENCE [LARGE SCALE GENOMIC DNA]</scope>
    <source>
        <strain evidence="6 7">A4R1.12</strain>
    </source>
</reference>
<dbReference type="InterPro" id="IPR001638">
    <property type="entry name" value="Solute-binding_3/MltF_N"/>
</dbReference>
<evidence type="ECO:0000259" key="4">
    <source>
        <dbReference type="SMART" id="SM00062"/>
    </source>
</evidence>
<evidence type="ECO:0000313" key="6">
    <source>
        <dbReference type="EMBL" id="OKA27232.1"/>
    </source>
</evidence>
<dbReference type="Pfam" id="PF00497">
    <property type="entry name" value="SBP_bac_3"/>
    <property type="match status" value="1"/>
</dbReference>
<sequence>MHLLKSLLANVLVASALATVPMLAQADAMDDINKNGTLTIAVQTQGPPVSFIDKNGERAGLAIDIARMFADDMGVKLVIQDYDWKGLIPALTSGKADLIAADMTPTAKRNMQVLFTNPVFYLETVAFANKDKHFKSWEALNNPAITVGATQASSYADAAKKILPKAQLKEFGGGNAQTVQAVVSGRADAGISDRAQIATFVNSSPELEVLDGTMTKEPLSFATRPDSVHLLLALNNYIRLIEIDGRLKERTDYWWNSTAWEADHK</sequence>